<dbReference type="EMBL" id="BNJQ01000012">
    <property type="protein sequence ID" value="GHP06338.1"/>
    <property type="molecule type" value="Genomic_DNA"/>
</dbReference>
<feature type="region of interest" description="Disordered" evidence="2">
    <location>
        <begin position="257"/>
        <end position="279"/>
    </location>
</feature>
<feature type="compositionally biased region" description="Basic and acidic residues" evidence="2">
    <location>
        <begin position="359"/>
        <end position="375"/>
    </location>
</feature>
<dbReference type="AlphaFoldDB" id="A0A830HHL0"/>
<evidence type="ECO:0000313" key="3">
    <source>
        <dbReference type="EMBL" id="GHP06338.1"/>
    </source>
</evidence>
<name>A0A830HHL0_9CHLO</name>
<proteinExistence type="predicted"/>
<dbReference type="Proteomes" id="UP000660262">
    <property type="component" value="Unassembled WGS sequence"/>
</dbReference>
<protein>
    <submittedName>
        <fullName evidence="3">Uncharacterized protein</fullName>
    </submittedName>
</protein>
<evidence type="ECO:0000256" key="1">
    <source>
        <dbReference type="SAM" id="Coils"/>
    </source>
</evidence>
<feature type="coiled-coil region" evidence="1">
    <location>
        <begin position="455"/>
        <end position="482"/>
    </location>
</feature>
<reference evidence="3" key="1">
    <citation type="submission" date="2020-10" db="EMBL/GenBank/DDBJ databases">
        <title>Unveiling of a novel bifunctional photoreceptor, Dualchrome1, isolated from a cosmopolitan green alga.</title>
        <authorList>
            <person name="Suzuki S."/>
            <person name="Kawachi M."/>
        </authorList>
    </citation>
    <scope>NUCLEOTIDE SEQUENCE</scope>
    <source>
        <strain evidence="3">NIES 2893</strain>
    </source>
</reference>
<evidence type="ECO:0000313" key="4">
    <source>
        <dbReference type="Proteomes" id="UP000660262"/>
    </source>
</evidence>
<sequence>MYSSMELLTHLKAALPFVSNLPTSVLSGLAYSARVIGVKPCVIAWTSRDKSDVVMLAAGRARIARPKHTRSSSSMEAGEHVKQKDVDVLAQIRTGAVVNWENQELGDDAVLIAGAGEDEEEGEDEDIDDGGMSPGEACVLLILPRALLRSKLSRDTAAQQTMDDAARVVEQEVARGRRKVNDLNVMHAMQVDAVGRLDVALTDATASAAATVQIMRERQESAPSFSMLDSVPDGEEDYFNQTPAGFDEVSAFLAAQKQQAAEQPTEEDVSRRASRASEDLTSYLHAQQEENVADVEGVRDGEEDYFNQAPAGFDEVSAFLAAQKQRAAEQPTEEDVSRRASEDLTGYLHAQQEENVSYIEKEESTPSPDEREKQSAHAHARFGQPSLPSISRAMAEVEQQLLRARVSAPVRRHQNFATPAMATPAMAAATPAMAAATPTVMPQPQLQGDSHLDLVQQLAARLAEAEAKLAKAVSVAAAWKAKCAEERRKSARLEAALHALTSTGGL</sequence>
<evidence type="ECO:0000256" key="2">
    <source>
        <dbReference type="SAM" id="MobiDB-lite"/>
    </source>
</evidence>
<feature type="compositionally biased region" description="Basic and acidic residues" evidence="2">
    <location>
        <begin position="268"/>
        <end position="278"/>
    </location>
</feature>
<keyword evidence="4" id="KW-1185">Reference proteome</keyword>
<accession>A0A830HHL0</accession>
<keyword evidence="1" id="KW-0175">Coiled coil</keyword>
<comment type="caution">
    <text evidence="3">The sequence shown here is derived from an EMBL/GenBank/DDBJ whole genome shotgun (WGS) entry which is preliminary data.</text>
</comment>
<feature type="region of interest" description="Disordered" evidence="2">
    <location>
        <begin position="351"/>
        <end position="387"/>
    </location>
</feature>
<organism evidence="3 4">
    <name type="scientific">Pycnococcus provasolii</name>
    <dbReference type="NCBI Taxonomy" id="41880"/>
    <lineage>
        <taxon>Eukaryota</taxon>
        <taxon>Viridiplantae</taxon>
        <taxon>Chlorophyta</taxon>
        <taxon>Pseudoscourfieldiophyceae</taxon>
        <taxon>Pseudoscourfieldiales</taxon>
        <taxon>Pycnococcaceae</taxon>
        <taxon>Pycnococcus</taxon>
    </lineage>
</organism>
<gene>
    <name evidence="3" type="ORF">PPROV_000508500</name>
</gene>